<proteinExistence type="predicted"/>
<gene>
    <name evidence="1" type="ORF">PACLA_8A008357</name>
</gene>
<comment type="caution">
    <text evidence="1">The sequence shown here is derived from an EMBL/GenBank/DDBJ whole genome shotgun (WGS) entry which is preliminary data.</text>
</comment>
<accession>A0A6S7HV61</accession>
<protein>
    <submittedName>
        <fullName evidence="1">Uncharacterized protein</fullName>
    </submittedName>
</protein>
<dbReference type="AlphaFoldDB" id="A0A6S7HV61"/>
<reference evidence="1" key="1">
    <citation type="submission" date="2020-04" db="EMBL/GenBank/DDBJ databases">
        <authorList>
            <person name="Alioto T."/>
            <person name="Alioto T."/>
            <person name="Gomez Garrido J."/>
        </authorList>
    </citation>
    <scope>NUCLEOTIDE SEQUENCE</scope>
    <source>
        <strain evidence="1">A484AB</strain>
    </source>
</reference>
<dbReference type="Proteomes" id="UP001152795">
    <property type="component" value="Unassembled WGS sequence"/>
</dbReference>
<organism evidence="1 2">
    <name type="scientific">Paramuricea clavata</name>
    <name type="common">Red gorgonian</name>
    <name type="synonym">Violescent sea-whip</name>
    <dbReference type="NCBI Taxonomy" id="317549"/>
    <lineage>
        <taxon>Eukaryota</taxon>
        <taxon>Metazoa</taxon>
        <taxon>Cnidaria</taxon>
        <taxon>Anthozoa</taxon>
        <taxon>Octocorallia</taxon>
        <taxon>Malacalcyonacea</taxon>
        <taxon>Plexauridae</taxon>
        <taxon>Paramuricea</taxon>
    </lineage>
</organism>
<dbReference type="EMBL" id="CACRXK020006135">
    <property type="protein sequence ID" value="CAB4008477.1"/>
    <property type="molecule type" value="Genomic_DNA"/>
</dbReference>
<keyword evidence="2" id="KW-1185">Reference proteome</keyword>
<name>A0A6S7HV61_PARCT</name>
<dbReference type="OrthoDB" id="6015911at2759"/>
<sequence length="305" mass="35445">MAEENDSKSSVELATKLVQLGRARDKTETILQAAKESAIKRHVETLREIINEVNKLVRTIEAEKITAKENSDEIDTWIGEIEEKLNEGDEKITILEQWLNETREKREYSDQKKKLDFEMELHEAKMKLQAQQINKESSKELTSNSKSEAKVIKEIFKAAHIEEDIMDLLLDKYPLPKVLRIGAWVRRFILNCKRQPAEREKGPINSREVQQQREWWIRRAQDAVKHDARYLADRERLNLQENNLGILECRGRIIGEYPIYIPDFHPFASSLVREAHLSTLHGGVSTTMAKCCSSSYVTHKRHCRG</sequence>
<evidence type="ECO:0000313" key="1">
    <source>
        <dbReference type="EMBL" id="CAB4008477.1"/>
    </source>
</evidence>
<evidence type="ECO:0000313" key="2">
    <source>
        <dbReference type="Proteomes" id="UP001152795"/>
    </source>
</evidence>